<dbReference type="PANTHER" id="PTHR12835:SF5">
    <property type="entry name" value="BIOTIN--PROTEIN LIGASE"/>
    <property type="match status" value="1"/>
</dbReference>
<feature type="domain" description="BPL/LPL catalytic" evidence="6">
    <location>
        <begin position="2"/>
        <end position="189"/>
    </location>
</feature>
<reference evidence="8" key="1">
    <citation type="submission" date="2017-09" db="EMBL/GenBank/DDBJ databases">
        <title>Metaegenomics of thermophilic ammonia-oxidizing enrichment culture.</title>
        <authorList>
            <person name="Kato S."/>
            <person name="Suzuki K."/>
        </authorList>
    </citation>
    <scope>NUCLEOTIDE SEQUENCE [LARGE SCALE GENOMIC DNA]</scope>
</reference>
<organism evidence="7 8">
    <name type="scientific">Candidatus Fervidibacter japonicus</name>
    <dbReference type="NCBI Taxonomy" id="2035412"/>
    <lineage>
        <taxon>Bacteria</taxon>
        <taxon>Candidatus Fervidibacterota</taxon>
        <taxon>Candidatus Fervidibacter</taxon>
    </lineage>
</organism>
<name>A0A2H5XAX4_9BACT</name>
<evidence type="ECO:0000256" key="2">
    <source>
        <dbReference type="ARBA" id="ARBA00022741"/>
    </source>
</evidence>
<dbReference type="NCBIfam" id="TIGR00121">
    <property type="entry name" value="birA_ligase"/>
    <property type="match status" value="1"/>
</dbReference>
<gene>
    <name evidence="7" type="primary">birA</name>
    <name evidence="7" type="ORF">HRbin17_00840</name>
</gene>
<dbReference type="Proteomes" id="UP000236173">
    <property type="component" value="Unassembled WGS sequence"/>
</dbReference>
<evidence type="ECO:0000259" key="6">
    <source>
        <dbReference type="PROSITE" id="PS51733"/>
    </source>
</evidence>
<comment type="caution">
    <text evidence="7">The sequence shown here is derived from an EMBL/GenBank/DDBJ whole genome shotgun (WGS) entry which is preliminary data.</text>
</comment>
<dbReference type="InterPro" id="IPR004143">
    <property type="entry name" value="BPL_LPL_catalytic"/>
</dbReference>
<dbReference type="PROSITE" id="PS51733">
    <property type="entry name" value="BPL_LPL_CATALYTIC"/>
    <property type="match status" value="1"/>
</dbReference>
<dbReference type="Gene3D" id="3.30.930.10">
    <property type="entry name" value="Bira Bifunctional Protein, Domain 2"/>
    <property type="match status" value="1"/>
</dbReference>
<dbReference type="InterPro" id="IPR003142">
    <property type="entry name" value="BPL_C"/>
</dbReference>
<dbReference type="Pfam" id="PF02237">
    <property type="entry name" value="BPL_C"/>
    <property type="match status" value="1"/>
</dbReference>
<keyword evidence="1 7" id="KW-0436">Ligase</keyword>
<sequence length="263" mass="28461">MKWVADAVRQTQWLGKAWRFYERVASTQDEAKAWVQRGAPHGALVVADAQTQGRGRWGRSWFSPPQTNLYLTVAVRLPSHHPPLGTLSLLVGVAVAEALRRRFAVPAEVKWANDVVVGGKKLAGVLVERFTAWALIGLGLNVNLPPDAFPEELKMTATSVQAVSGKPVDRSEALAAILVGLEAWWDRWARDDIDPLWSAFAALDFLRGKEVQVVLPDGSTVKGSADGVASDGALRLRLTDGTVRLFVAGDVTVRLTAICPAAP</sequence>
<evidence type="ECO:0000313" key="7">
    <source>
        <dbReference type="EMBL" id="GBC98338.1"/>
    </source>
</evidence>
<dbReference type="AlphaFoldDB" id="A0A2H5XAX4"/>
<dbReference type="SUPFAM" id="SSF50037">
    <property type="entry name" value="C-terminal domain of transcriptional repressors"/>
    <property type="match status" value="1"/>
</dbReference>
<dbReference type="GO" id="GO:0004077">
    <property type="term" value="F:biotin--[biotin carboxyl-carrier protein] ligase activity"/>
    <property type="evidence" value="ECO:0007669"/>
    <property type="project" value="UniProtKB-EC"/>
</dbReference>
<dbReference type="CDD" id="cd16442">
    <property type="entry name" value="BPL"/>
    <property type="match status" value="1"/>
</dbReference>
<dbReference type="GO" id="GO:0005737">
    <property type="term" value="C:cytoplasm"/>
    <property type="evidence" value="ECO:0007669"/>
    <property type="project" value="TreeGrafter"/>
</dbReference>
<evidence type="ECO:0000313" key="8">
    <source>
        <dbReference type="Proteomes" id="UP000236173"/>
    </source>
</evidence>
<dbReference type="SUPFAM" id="SSF55681">
    <property type="entry name" value="Class II aaRS and biotin synthetases"/>
    <property type="match status" value="1"/>
</dbReference>
<dbReference type="InterPro" id="IPR004408">
    <property type="entry name" value="Biotin_CoA_COase_ligase"/>
</dbReference>
<dbReference type="InterPro" id="IPR045864">
    <property type="entry name" value="aa-tRNA-synth_II/BPL/LPL"/>
</dbReference>
<dbReference type="InterPro" id="IPR008988">
    <property type="entry name" value="Transcriptional_repressor_C"/>
</dbReference>
<dbReference type="GO" id="GO:0005524">
    <property type="term" value="F:ATP binding"/>
    <property type="evidence" value="ECO:0007669"/>
    <property type="project" value="UniProtKB-KW"/>
</dbReference>
<protein>
    <recommendedName>
        <fullName evidence="5">biotin--[biotin carboxyl-carrier protein] ligase</fullName>
        <ecNumber evidence="5">6.3.4.15</ecNumber>
    </recommendedName>
</protein>
<evidence type="ECO:0000256" key="5">
    <source>
        <dbReference type="ARBA" id="ARBA00024227"/>
    </source>
</evidence>
<keyword evidence="3" id="KW-0067">ATP-binding</keyword>
<keyword evidence="2" id="KW-0547">Nucleotide-binding</keyword>
<dbReference type="Pfam" id="PF03099">
    <property type="entry name" value="BPL_LplA_LipB"/>
    <property type="match status" value="1"/>
</dbReference>
<dbReference type="EMBL" id="BEHT01000009">
    <property type="protein sequence ID" value="GBC98338.1"/>
    <property type="molecule type" value="Genomic_DNA"/>
</dbReference>
<evidence type="ECO:0000256" key="3">
    <source>
        <dbReference type="ARBA" id="ARBA00022840"/>
    </source>
</evidence>
<keyword evidence="4" id="KW-0092">Biotin</keyword>
<proteinExistence type="predicted"/>
<accession>A0A2H5XAX4</accession>
<dbReference type="Gene3D" id="2.30.30.100">
    <property type="match status" value="1"/>
</dbReference>
<evidence type="ECO:0000256" key="4">
    <source>
        <dbReference type="ARBA" id="ARBA00023267"/>
    </source>
</evidence>
<dbReference type="EC" id="6.3.4.15" evidence="5"/>
<evidence type="ECO:0000256" key="1">
    <source>
        <dbReference type="ARBA" id="ARBA00022598"/>
    </source>
</evidence>
<dbReference type="PANTHER" id="PTHR12835">
    <property type="entry name" value="BIOTIN PROTEIN LIGASE"/>
    <property type="match status" value="1"/>
</dbReference>